<sequence length="372" mass="42297">MDADIVLNELFSDGAELCVEYSDGPVAYRARWEGRPKTPPFKWGNDGEEVPAHDAWLAELDLRLEGLEALVSPELVKKDESHGETDLAAVKSLLVQYAGGLQAAFLYYECDGQKPPDTMGRMIMTQFRALMQASKAVTPKFTPEKVDEIFTTVATGSRSLERKVDATGASTFDLIDFFLAIVHTAYHRYACESGEDMASYSPLSSKLQTLMSDCFSARVFPELSKKMEKFKEAFTTGTDMLLKKGRRLTEHTLASCQLKRVKSVEVRVGLKYLCNHLARWNLLGREFSLQDLAYFTIAAKQQSDNPEEFELQPQPLDLNANEFERLLLFMAHYMYRMKKKHEPFEEFLGETLDEVYKKSNVLVDMNKLEDNL</sequence>
<evidence type="ECO:0000313" key="1">
    <source>
        <dbReference type="EMBL" id="CAD7696587.1"/>
    </source>
</evidence>
<dbReference type="EMBL" id="CAJHUC010000511">
    <property type="protein sequence ID" value="CAD7696587.1"/>
    <property type="molecule type" value="Genomic_DNA"/>
</dbReference>
<proteinExistence type="predicted"/>
<comment type="caution">
    <text evidence="1">The sequence shown here is derived from an EMBL/GenBank/DDBJ whole genome shotgun (WGS) entry which is preliminary data.</text>
</comment>
<reference evidence="1" key="1">
    <citation type="submission" date="2020-12" db="EMBL/GenBank/DDBJ databases">
        <authorList>
            <person name="Iha C."/>
        </authorList>
    </citation>
    <scope>NUCLEOTIDE SEQUENCE</scope>
</reference>
<gene>
    <name evidence="1" type="ORF">OSTQU699_LOCUS1948</name>
</gene>
<name>A0A8S1IZC8_9CHLO</name>
<organism evidence="1 2">
    <name type="scientific">Ostreobium quekettii</name>
    <dbReference type="NCBI Taxonomy" id="121088"/>
    <lineage>
        <taxon>Eukaryota</taxon>
        <taxon>Viridiplantae</taxon>
        <taxon>Chlorophyta</taxon>
        <taxon>core chlorophytes</taxon>
        <taxon>Ulvophyceae</taxon>
        <taxon>TCBD clade</taxon>
        <taxon>Bryopsidales</taxon>
        <taxon>Ostreobineae</taxon>
        <taxon>Ostreobiaceae</taxon>
        <taxon>Ostreobium</taxon>
    </lineage>
</organism>
<evidence type="ECO:0000313" key="2">
    <source>
        <dbReference type="Proteomes" id="UP000708148"/>
    </source>
</evidence>
<protein>
    <submittedName>
        <fullName evidence="1">Uncharacterized protein</fullName>
    </submittedName>
</protein>
<dbReference type="AlphaFoldDB" id="A0A8S1IZC8"/>
<dbReference type="Proteomes" id="UP000708148">
    <property type="component" value="Unassembled WGS sequence"/>
</dbReference>
<accession>A0A8S1IZC8</accession>
<keyword evidence="2" id="KW-1185">Reference proteome</keyword>
<dbReference type="OrthoDB" id="564565at2759"/>